<evidence type="ECO:0000313" key="2">
    <source>
        <dbReference type="Proteomes" id="UP001145114"/>
    </source>
</evidence>
<keyword evidence="2" id="KW-1185">Reference proteome</keyword>
<comment type="caution">
    <text evidence="1">The sequence shown here is derived from an EMBL/GenBank/DDBJ whole genome shotgun (WGS) entry which is preliminary data.</text>
</comment>
<organism evidence="1 2">
    <name type="scientific">Spiromyces aspiralis</name>
    <dbReference type="NCBI Taxonomy" id="68401"/>
    <lineage>
        <taxon>Eukaryota</taxon>
        <taxon>Fungi</taxon>
        <taxon>Fungi incertae sedis</taxon>
        <taxon>Zoopagomycota</taxon>
        <taxon>Kickxellomycotina</taxon>
        <taxon>Kickxellomycetes</taxon>
        <taxon>Kickxellales</taxon>
        <taxon>Kickxellaceae</taxon>
        <taxon>Spiromyces</taxon>
    </lineage>
</organism>
<dbReference type="EMBL" id="JAMZIH010005155">
    <property type="protein sequence ID" value="KAJ1675899.1"/>
    <property type="molecule type" value="Genomic_DNA"/>
</dbReference>
<name>A0ACC1HH47_9FUNG</name>
<gene>
    <name evidence="1" type="ORF">EV182_000367</name>
</gene>
<accession>A0ACC1HH47</accession>
<protein>
    <submittedName>
        <fullName evidence="1">Uncharacterized protein</fullName>
    </submittedName>
</protein>
<proteinExistence type="predicted"/>
<reference evidence="1" key="1">
    <citation type="submission" date="2022-06" db="EMBL/GenBank/DDBJ databases">
        <title>Phylogenomic reconstructions and comparative analyses of Kickxellomycotina fungi.</title>
        <authorList>
            <person name="Reynolds N.K."/>
            <person name="Stajich J.E."/>
            <person name="Barry K."/>
            <person name="Grigoriev I.V."/>
            <person name="Crous P."/>
            <person name="Smith M.E."/>
        </authorList>
    </citation>
    <scope>NUCLEOTIDE SEQUENCE</scope>
    <source>
        <strain evidence="1">RSA 2271</strain>
    </source>
</reference>
<sequence>MQQTQAGQHTPRIAILRRYIDPAKDGWWTPVAPLQRQLHTPHNIALTACGLGVILGFGLCMALLAQSAMVRVLGVFLCYTSLFHMLEYLCVALYNPNNVEMGSFMLNPTYDGHYFKAFVAMVAEYLMEGWLFPTSKSPSLVTVIGAVLALGGQMLRSLAMVTAKSSFNHRVATVRMPTHTLVHTGIYRQVRRFAPIRNVPYERHPSYVGFFLWAIGLQIMLKNPLSLCVVVTLLGSFFRSRVNHEERALLRLFGDEYAEYRSRVPTMVPFIKDPTKVASGGD</sequence>
<dbReference type="Proteomes" id="UP001145114">
    <property type="component" value="Unassembled WGS sequence"/>
</dbReference>
<evidence type="ECO:0000313" key="1">
    <source>
        <dbReference type="EMBL" id="KAJ1675899.1"/>
    </source>
</evidence>